<protein>
    <submittedName>
        <fullName evidence="1">Uncharacterized protein</fullName>
    </submittedName>
</protein>
<evidence type="ECO:0000313" key="1">
    <source>
        <dbReference type="EMBL" id="KAH6943170.1"/>
    </source>
</evidence>
<reference evidence="1" key="1">
    <citation type="submission" date="2020-05" db="EMBL/GenBank/DDBJ databases">
        <title>Large-scale comparative analyses of tick genomes elucidate their genetic diversity and vector capacities.</title>
        <authorList>
            <person name="Jia N."/>
            <person name="Wang J."/>
            <person name="Shi W."/>
            <person name="Du L."/>
            <person name="Sun Y."/>
            <person name="Zhan W."/>
            <person name="Jiang J."/>
            <person name="Wang Q."/>
            <person name="Zhang B."/>
            <person name="Ji P."/>
            <person name="Sakyi L.B."/>
            <person name="Cui X."/>
            <person name="Yuan T."/>
            <person name="Jiang B."/>
            <person name="Yang W."/>
            <person name="Lam T.T.-Y."/>
            <person name="Chang Q."/>
            <person name="Ding S."/>
            <person name="Wang X."/>
            <person name="Zhu J."/>
            <person name="Ruan X."/>
            <person name="Zhao L."/>
            <person name="Wei J."/>
            <person name="Que T."/>
            <person name="Du C."/>
            <person name="Cheng J."/>
            <person name="Dai P."/>
            <person name="Han X."/>
            <person name="Huang E."/>
            <person name="Gao Y."/>
            <person name="Liu J."/>
            <person name="Shao H."/>
            <person name="Ye R."/>
            <person name="Li L."/>
            <person name="Wei W."/>
            <person name="Wang X."/>
            <person name="Wang C."/>
            <person name="Yang T."/>
            <person name="Huo Q."/>
            <person name="Li W."/>
            <person name="Guo W."/>
            <person name="Chen H."/>
            <person name="Zhou L."/>
            <person name="Ni X."/>
            <person name="Tian J."/>
            <person name="Zhou Y."/>
            <person name="Sheng Y."/>
            <person name="Liu T."/>
            <person name="Pan Y."/>
            <person name="Xia L."/>
            <person name="Li J."/>
            <person name="Zhao F."/>
            <person name="Cao W."/>
        </authorList>
    </citation>
    <scope>NUCLEOTIDE SEQUENCE</scope>
    <source>
        <strain evidence="1">Hyas-2018</strain>
    </source>
</reference>
<gene>
    <name evidence="1" type="ORF">HPB50_016990</name>
</gene>
<accession>A0ACB7T8K5</accession>
<dbReference type="EMBL" id="CM023490">
    <property type="protein sequence ID" value="KAH6943170.1"/>
    <property type="molecule type" value="Genomic_DNA"/>
</dbReference>
<comment type="caution">
    <text evidence="1">The sequence shown here is derived from an EMBL/GenBank/DDBJ whole genome shotgun (WGS) entry which is preliminary data.</text>
</comment>
<dbReference type="Proteomes" id="UP000821845">
    <property type="component" value="Chromosome 10"/>
</dbReference>
<evidence type="ECO:0000313" key="2">
    <source>
        <dbReference type="Proteomes" id="UP000821845"/>
    </source>
</evidence>
<name>A0ACB7T8K5_HYAAI</name>
<keyword evidence="2" id="KW-1185">Reference proteome</keyword>
<proteinExistence type="predicted"/>
<sequence length="179" mass="19574">MDTGEGLTGTELPNAGHGGSTTAGSPEAHTELDQASELQGLGVSVYSGADLEQGVLEEMDRIVQQKEAEERQKATEKRLLALRKDITAVKKRIDRLERSMSTDELASSHHISPVVFTMRRDRDNKVWKKKGTTLGISVPLGEVPPVTAARPCLRRVSRTNSEQNKGTPNMATPPMPYIQ</sequence>
<organism evidence="1 2">
    <name type="scientific">Hyalomma asiaticum</name>
    <name type="common">Tick</name>
    <dbReference type="NCBI Taxonomy" id="266040"/>
    <lineage>
        <taxon>Eukaryota</taxon>
        <taxon>Metazoa</taxon>
        <taxon>Ecdysozoa</taxon>
        <taxon>Arthropoda</taxon>
        <taxon>Chelicerata</taxon>
        <taxon>Arachnida</taxon>
        <taxon>Acari</taxon>
        <taxon>Parasitiformes</taxon>
        <taxon>Ixodida</taxon>
        <taxon>Ixodoidea</taxon>
        <taxon>Ixodidae</taxon>
        <taxon>Hyalomminae</taxon>
        <taxon>Hyalomma</taxon>
    </lineage>
</organism>